<keyword evidence="4" id="KW-0564">Palmitate</keyword>
<organism evidence="8 9">
    <name type="scientific">Paenibacillus artemisiicola</name>
    <dbReference type="NCBI Taxonomy" id="1172618"/>
    <lineage>
        <taxon>Bacteria</taxon>
        <taxon>Bacillati</taxon>
        <taxon>Bacillota</taxon>
        <taxon>Bacilli</taxon>
        <taxon>Bacillales</taxon>
        <taxon>Paenibacillaceae</taxon>
        <taxon>Paenibacillus</taxon>
    </lineage>
</organism>
<sequence>MANASKRSAFRMLSGLTLAAVLGTAVLAGCSGDNDGKNTNAPAANGGTNAKTGDGNFHQEGMPIVDEPVTLNVLTIRWGNMGDTFTKNAWLQDLEKRTNVKINWQVVSSNDWGDQKSVMLASGKLPDVIIGDLAFGDSDIVNNLGIFRPLDEYIEKDMPNLKAAMQESPELKKLSTFPDGKIYSLPARLPSRPVSSVQPVINKDWLDKLGLKAPTTIDELYNVLKAFKEQDPNGNGKADEIPYSDSGDLDMNVLAPFGITDLRGNHMLVKDGKTEYFPTSDAYKAGLEWAHKLYAEGLIDKETFTQDSTMLTAKRQNPDAALVGFSYQWTPDAVFGQWSKQYETIAPIAGPDGNKYQLGEPNGMSFRRNEMLITTTAKYPDVAARWADEFYTGEASIQNFWGAIGTTIAKNDDGTYTLMDPPDGTSADAWYWDGSLRDFGPKYASPSFEKNIKLDPSSGDGLKLQLDNLGKEYVTEPFPDVMYTAEEYADLPTLTTDIDSYIASTRAKWITKGGIAEEWDGYVKKLNDMGLEKLVKIYNDAYARYQDVK</sequence>
<keyword evidence="2 7" id="KW-0732">Signal</keyword>
<dbReference type="InterPro" id="IPR050490">
    <property type="entry name" value="Bact_solute-bd_prot1"/>
</dbReference>
<keyword evidence="9" id="KW-1185">Reference proteome</keyword>
<evidence type="ECO:0000256" key="5">
    <source>
        <dbReference type="ARBA" id="ARBA00023288"/>
    </source>
</evidence>
<feature type="chain" id="PRO_5046149630" evidence="7">
    <location>
        <begin position="20"/>
        <end position="549"/>
    </location>
</feature>
<evidence type="ECO:0000256" key="3">
    <source>
        <dbReference type="ARBA" id="ARBA00023136"/>
    </source>
</evidence>
<feature type="compositionally biased region" description="Low complexity" evidence="6">
    <location>
        <begin position="39"/>
        <end position="56"/>
    </location>
</feature>
<protein>
    <submittedName>
        <fullName evidence="8">Extracellular solute-binding protein</fullName>
    </submittedName>
</protein>
<dbReference type="RefSeq" id="WP_208849911.1">
    <property type="nucleotide sequence ID" value="NZ_JAGGDJ010000029.1"/>
</dbReference>
<evidence type="ECO:0000256" key="6">
    <source>
        <dbReference type="SAM" id="MobiDB-lite"/>
    </source>
</evidence>
<keyword evidence="5" id="KW-0449">Lipoprotein</keyword>
<evidence type="ECO:0000256" key="7">
    <source>
        <dbReference type="SAM" id="SignalP"/>
    </source>
</evidence>
<gene>
    <name evidence="8" type="ORF">I8J29_23605</name>
</gene>
<proteinExistence type="predicted"/>
<evidence type="ECO:0000256" key="4">
    <source>
        <dbReference type="ARBA" id="ARBA00023139"/>
    </source>
</evidence>
<dbReference type="PANTHER" id="PTHR43649:SF33">
    <property type="entry name" value="POLYGALACTURONAN_RHAMNOGALACTURONAN-BINDING PROTEIN YTCQ"/>
    <property type="match status" value="1"/>
</dbReference>
<dbReference type="PANTHER" id="PTHR43649">
    <property type="entry name" value="ARABINOSE-BINDING PROTEIN-RELATED"/>
    <property type="match status" value="1"/>
</dbReference>
<dbReference type="SUPFAM" id="SSF53850">
    <property type="entry name" value="Periplasmic binding protein-like II"/>
    <property type="match status" value="1"/>
</dbReference>
<keyword evidence="3" id="KW-0472">Membrane</keyword>
<feature type="region of interest" description="Disordered" evidence="6">
    <location>
        <begin position="39"/>
        <end position="58"/>
    </location>
</feature>
<evidence type="ECO:0000313" key="9">
    <source>
        <dbReference type="Proteomes" id="UP000670947"/>
    </source>
</evidence>
<reference evidence="8 9" key="1">
    <citation type="submission" date="2021-03" db="EMBL/GenBank/DDBJ databases">
        <title>Paenibacillus artemisicola MWE-103 whole genome sequence.</title>
        <authorList>
            <person name="Ham Y.J."/>
        </authorList>
    </citation>
    <scope>NUCLEOTIDE SEQUENCE [LARGE SCALE GENOMIC DNA]</scope>
    <source>
        <strain evidence="8 9">MWE-103</strain>
    </source>
</reference>
<comment type="caution">
    <text evidence="8">The sequence shown here is derived from an EMBL/GenBank/DDBJ whole genome shotgun (WGS) entry which is preliminary data.</text>
</comment>
<evidence type="ECO:0000256" key="1">
    <source>
        <dbReference type="ARBA" id="ARBA00022475"/>
    </source>
</evidence>
<accession>A0ABS3WG09</accession>
<dbReference type="Pfam" id="PF01547">
    <property type="entry name" value="SBP_bac_1"/>
    <property type="match status" value="1"/>
</dbReference>
<feature type="signal peptide" evidence="7">
    <location>
        <begin position="1"/>
        <end position="19"/>
    </location>
</feature>
<dbReference type="Gene3D" id="3.40.190.10">
    <property type="entry name" value="Periplasmic binding protein-like II"/>
    <property type="match status" value="2"/>
</dbReference>
<evidence type="ECO:0000256" key="2">
    <source>
        <dbReference type="ARBA" id="ARBA00022729"/>
    </source>
</evidence>
<keyword evidence="1" id="KW-1003">Cell membrane</keyword>
<dbReference type="Proteomes" id="UP000670947">
    <property type="component" value="Unassembled WGS sequence"/>
</dbReference>
<dbReference type="EMBL" id="JAGGDJ010000029">
    <property type="protein sequence ID" value="MBO7747193.1"/>
    <property type="molecule type" value="Genomic_DNA"/>
</dbReference>
<dbReference type="PROSITE" id="PS51257">
    <property type="entry name" value="PROKAR_LIPOPROTEIN"/>
    <property type="match status" value="1"/>
</dbReference>
<evidence type="ECO:0000313" key="8">
    <source>
        <dbReference type="EMBL" id="MBO7747193.1"/>
    </source>
</evidence>
<name>A0ABS3WG09_9BACL</name>
<dbReference type="InterPro" id="IPR006059">
    <property type="entry name" value="SBP"/>
</dbReference>